<dbReference type="Pfam" id="PF04340">
    <property type="entry name" value="DUF484"/>
    <property type="match status" value="1"/>
</dbReference>
<dbReference type="RefSeq" id="WP_324779533.1">
    <property type="nucleotide sequence ID" value="NZ_CP141769.1"/>
</dbReference>
<gene>
    <name evidence="1" type="ORF">VA613_13470</name>
</gene>
<evidence type="ECO:0000313" key="1">
    <source>
        <dbReference type="EMBL" id="WRS39001.1"/>
    </source>
</evidence>
<dbReference type="PANTHER" id="PTHR38765">
    <property type="entry name" value="DUF484 DOMAIN-CONTAINING PROTEIN"/>
    <property type="match status" value="1"/>
</dbReference>
<dbReference type="InterPro" id="IPR007435">
    <property type="entry name" value="DUF484"/>
</dbReference>
<dbReference type="Gene3D" id="3.30.450.40">
    <property type="match status" value="1"/>
</dbReference>
<organism evidence="1 2">
    <name type="scientific">Thiobacillus sedimenti</name>
    <dbReference type="NCBI Taxonomy" id="3110231"/>
    <lineage>
        <taxon>Bacteria</taxon>
        <taxon>Pseudomonadati</taxon>
        <taxon>Pseudomonadota</taxon>
        <taxon>Betaproteobacteria</taxon>
        <taxon>Nitrosomonadales</taxon>
        <taxon>Thiobacillaceae</taxon>
        <taxon>Thiobacillus</taxon>
    </lineage>
</organism>
<keyword evidence="2" id="KW-1185">Reference proteome</keyword>
<evidence type="ECO:0000313" key="2">
    <source>
        <dbReference type="Proteomes" id="UP001334732"/>
    </source>
</evidence>
<protein>
    <submittedName>
        <fullName evidence="1">DUF484 family protein</fullName>
    </submittedName>
</protein>
<dbReference type="Proteomes" id="UP001334732">
    <property type="component" value="Chromosome"/>
</dbReference>
<name>A0ABZ1CHY0_9PROT</name>
<dbReference type="InterPro" id="IPR029016">
    <property type="entry name" value="GAF-like_dom_sf"/>
</dbReference>
<reference evidence="1 2" key="1">
    <citation type="submission" date="2023-12" db="EMBL/GenBank/DDBJ databases">
        <title>Thiobacillus sedimentum sp. nov., a chemolithoautotrophic sulfur-oxidizing bacterium isolated from freshwater sediment.</title>
        <authorList>
            <person name="Luo J."/>
            <person name="Dai C."/>
        </authorList>
    </citation>
    <scope>NUCLEOTIDE SEQUENCE [LARGE SCALE GENOMIC DNA]</scope>
    <source>
        <strain evidence="1 2">SCUT-2</strain>
    </source>
</reference>
<accession>A0ABZ1CHY0</accession>
<dbReference type="EMBL" id="CP141769">
    <property type="protein sequence ID" value="WRS39001.1"/>
    <property type="molecule type" value="Genomic_DNA"/>
</dbReference>
<sequence>MNAPSDMQPEQIAEYLTRHPNFFNDFPTLLADLHIPHPHGTHAVSMSERQLIAMRDKVRMLENKLAELIQFGEENDGISEKLHALTLALVTASQPQDIAAALAIHLRDGFAVPHHALRIWTLTGEPVPGPEQPASQAARDTVAAMPHPACGPLAIPEASNWFGEIAPHLRAFACIPLRPAPAAAPLGVLVLASEEAKRFYPGMGTLYLDRLSQLVGAALVRMQG</sequence>
<dbReference type="PANTHER" id="PTHR38765:SF1">
    <property type="entry name" value="DUF484 DOMAIN-CONTAINING PROTEIN"/>
    <property type="match status" value="1"/>
</dbReference>
<proteinExistence type="predicted"/>